<dbReference type="AlphaFoldDB" id="A0A1C1CW89"/>
<reference evidence="4" key="1">
    <citation type="submission" date="2015-07" db="EMBL/GenBank/DDBJ databases">
        <authorList>
            <person name="Teixeira M.M."/>
            <person name="Souza R.C."/>
            <person name="Almeida L.G."/>
            <person name="Vicente V.A."/>
            <person name="de Hoog S."/>
            <person name="Bocca A.L."/>
            <person name="de Almeida S.R."/>
            <person name="Vasconcelos A.T."/>
            <person name="Felipe M.S."/>
        </authorList>
    </citation>
    <scope>NUCLEOTIDE SEQUENCE [LARGE SCALE GENOMIC DNA]</scope>
    <source>
        <strain evidence="4">KSF</strain>
    </source>
</reference>
<dbReference type="VEuPathDB" id="FungiDB:CLCR_10533"/>
<dbReference type="InterPro" id="IPR011333">
    <property type="entry name" value="SKP1/BTB/POZ_sf"/>
</dbReference>
<dbReference type="VEuPathDB" id="FungiDB:G647_04158"/>
<organism evidence="3 4">
    <name type="scientific">Cladophialophora carrionii</name>
    <dbReference type="NCBI Taxonomy" id="86049"/>
    <lineage>
        <taxon>Eukaryota</taxon>
        <taxon>Fungi</taxon>
        <taxon>Dikarya</taxon>
        <taxon>Ascomycota</taxon>
        <taxon>Pezizomycotina</taxon>
        <taxon>Eurotiomycetes</taxon>
        <taxon>Chaetothyriomycetidae</taxon>
        <taxon>Chaetothyriales</taxon>
        <taxon>Herpotrichiellaceae</taxon>
        <taxon>Cladophialophora</taxon>
    </lineage>
</organism>
<proteinExistence type="predicted"/>
<dbReference type="InterPro" id="IPR000210">
    <property type="entry name" value="BTB/POZ_dom"/>
</dbReference>
<dbReference type="OrthoDB" id="9997739at2759"/>
<feature type="compositionally biased region" description="Basic residues" evidence="1">
    <location>
        <begin position="135"/>
        <end position="144"/>
    </location>
</feature>
<protein>
    <recommendedName>
        <fullName evidence="2">BTB domain-containing protein</fullName>
    </recommendedName>
</protein>
<dbReference type="PANTHER" id="PTHR47843">
    <property type="entry name" value="BTB DOMAIN-CONTAINING PROTEIN-RELATED"/>
    <property type="match status" value="1"/>
</dbReference>
<dbReference type="EMBL" id="LGRB01000008">
    <property type="protein sequence ID" value="OCT52813.1"/>
    <property type="molecule type" value="Genomic_DNA"/>
</dbReference>
<evidence type="ECO:0000313" key="3">
    <source>
        <dbReference type="EMBL" id="OCT52813.1"/>
    </source>
</evidence>
<evidence type="ECO:0000256" key="1">
    <source>
        <dbReference type="SAM" id="MobiDB-lite"/>
    </source>
</evidence>
<dbReference type="PROSITE" id="PS50097">
    <property type="entry name" value="BTB"/>
    <property type="match status" value="1"/>
</dbReference>
<dbReference type="Proteomes" id="UP000094526">
    <property type="component" value="Unassembled WGS sequence"/>
</dbReference>
<keyword evidence="4" id="KW-1185">Reference proteome</keyword>
<accession>A0A1C1CW89</accession>
<name>A0A1C1CW89_9EURO</name>
<dbReference type="STRING" id="86049.A0A1C1CW89"/>
<dbReference type="Gene3D" id="3.30.710.10">
    <property type="entry name" value="Potassium Channel Kv1.1, Chain A"/>
    <property type="match status" value="1"/>
</dbReference>
<feature type="domain" description="BTB" evidence="2">
    <location>
        <begin position="12"/>
        <end position="81"/>
    </location>
</feature>
<evidence type="ECO:0000313" key="4">
    <source>
        <dbReference type="Proteomes" id="UP000094526"/>
    </source>
</evidence>
<evidence type="ECO:0000259" key="2">
    <source>
        <dbReference type="PROSITE" id="PS50097"/>
    </source>
</evidence>
<gene>
    <name evidence="3" type="ORF">CLCR_10533</name>
</gene>
<dbReference type="SUPFAM" id="SSF54695">
    <property type="entry name" value="POZ domain"/>
    <property type="match status" value="1"/>
</dbReference>
<feature type="region of interest" description="Disordered" evidence="1">
    <location>
        <begin position="86"/>
        <end position="164"/>
    </location>
</feature>
<comment type="caution">
    <text evidence="3">The sequence shown here is derived from an EMBL/GenBank/DDBJ whole genome shotgun (WGS) entry which is preliminary data.</text>
</comment>
<sequence length="309" mass="34702">MALPFHSFADANPFKFLVGTTGKPFFMHAKLAAHQSSTLATLIDGAMLEAERKFAVFDDVDEETFIRFMEFAYTGDYSVAEPAVVLPPPEPDVDNGGGSRGGADSPVLDASDAYLPAEAPEEARSEEPYFDFRSPRAKKDKKKRNPDPFDFGAGEPAAPEPRKSKGELLWESFQDQAIVRSSSPWRPTANTDDFEDYTLVFLCHAKLYVFADKYSIGPLLDLVLQKLRLNLSSFILHSRRIGDVVELLKYAYEHTADYPDGIDRLRDMVTDYVMCHLEKIVAHGDFKKLLQENGDVPKDLMPKLVQRLD</sequence>